<accession>A0A813VZY8</accession>
<dbReference type="Gene3D" id="3.40.190.10">
    <property type="entry name" value="Periplasmic binding protein-like II"/>
    <property type="match status" value="1"/>
</dbReference>
<evidence type="ECO:0000256" key="4">
    <source>
        <dbReference type="ARBA" id="ARBA00022723"/>
    </source>
</evidence>
<evidence type="ECO:0000256" key="10">
    <source>
        <dbReference type="ARBA" id="ARBA00023170"/>
    </source>
</evidence>
<dbReference type="AlphaFoldDB" id="A0A813VZY8"/>
<proteinExistence type="predicted"/>
<evidence type="ECO:0000256" key="12">
    <source>
        <dbReference type="ARBA" id="ARBA00023257"/>
    </source>
</evidence>
<keyword evidence="5" id="KW-0862">Zinc</keyword>
<evidence type="ECO:0000256" key="16">
    <source>
        <dbReference type="SAM" id="Phobius"/>
    </source>
</evidence>
<dbReference type="CDD" id="cd00637">
    <property type="entry name" value="7tm_classA_rhodopsin-like"/>
    <property type="match status" value="1"/>
</dbReference>
<dbReference type="GO" id="GO:0046872">
    <property type="term" value="F:metal ion binding"/>
    <property type="evidence" value="ECO:0007669"/>
    <property type="project" value="UniProtKB-KW"/>
</dbReference>
<dbReference type="SUPFAM" id="SSF53822">
    <property type="entry name" value="Periplasmic binding protein-like I"/>
    <property type="match status" value="1"/>
</dbReference>
<feature type="transmembrane region" description="Helical" evidence="16">
    <location>
        <begin position="1002"/>
        <end position="1023"/>
    </location>
</feature>
<keyword evidence="10" id="KW-0675">Receptor</keyword>
<dbReference type="SMART" id="SM00918">
    <property type="entry name" value="Lig_chan-Glu_bd"/>
    <property type="match status" value="1"/>
</dbReference>
<keyword evidence="4" id="KW-0479">Metal-binding</keyword>
<feature type="transmembrane region" description="Helical" evidence="16">
    <location>
        <begin position="837"/>
        <end position="858"/>
    </location>
</feature>
<evidence type="ECO:0000256" key="15">
    <source>
        <dbReference type="ARBA" id="ARBA00034100"/>
    </source>
</evidence>
<dbReference type="Gene3D" id="3.40.50.2300">
    <property type="match status" value="2"/>
</dbReference>
<evidence type="ECO:0000256" key="1">
    <source>
        <dbReference type="ARBA" id="ARBA00004141"/>
    </source>
</evidence>
<feature type="transmembrane region" description="Helical" evidence="16">
    <location>
        <begin position="945"/>
        <end position="966"/>
    </location>
</feature>
<evidence type="ECO:0000256" key="6">
    <source>
        <dbReference type="ARBA" id="ARBA00022989"/>
    </source>
</evidence>
<comment type="subcellular location">
    <subcellularLocation>
        <location evidence="1">Membrane</location>
        <topology evidence="1">Multi-pass membrane protein</topology>
    </subcellularLocation>
    <subcellularLocation>
        <location evidence="15">Postsynaptic cell membrane</location>
    </subcellularLocation>
</comment>
<dbReference type="InterPro" id="IPR028082">
    <property type="entry name" value="Peripla_BP_I"/>
</dbReference>
<feature type="transmembrane region" description="Helical" evidence="16">
    <location>
        <begin position="1038"/>
        <end position="1057"/>
    </location>
</feature>
<keyword evidence="12" id="KW-0628">Postsynaptic cell membrane</keyword>
<dbReference type="Gene3D" id="1.10.287.70">
    <property type="match status" value="1"/>
</dbReference>
<evidence type="ECO:0000256" key="11">
    <source>
        <dbReference type="ARBA" id="ARBA00023180"/>
    </source>
</evidence>
<dbReference type="GO" id="GO:0015276">
    <property type="term" value="F:ligand-gated monoatomic ion channel activity"/>
    <property type="evidence" value="ECO:0007669"/>
    <property type="project" value="InterPro"/>
</dbReference>
<evidence type="ECO:0000256" key="2">
    <source>
        <dbReference type="ARBA" id="ARBA00022448"/>
    </source>
</evidence>
<dbReference type="Pfam" id="PF10613">
    <property type="entry name" value="Lig_chan-Glu_bd"/>
    <property type="match status" value="1"/>
</dbReference>
<dbReference type="PANTHER" id="PTHR18966">
    <property type="entry name" value="IONOTROPIC GLUTAMATE RECEPTOR"/>
    <property type="match status" value="1"/>
</dbReference>
<feature type="domain" description="G-protein coupled receptors family 1 profile" evidence="17">
    <location>
        <begin position="843"/>
        <end position="1095"/>
    </location>
</feature>
<evidence type="ECO:0000256" key="13">
    <source>
        <dbReference type="ARBA" id="ARBA00023286"/>
    </source>
</evidence>
<keyword evidence="9 16" id="KW-0472">Membrane</keyword>
<keyword evidence="3 16" id="KW-0812">Transmembrane</keyword>
<dbReference type="SMART" id="SM00079">
    <property type="entry name" value="PBPe"/>
    <property type="match status" value="1"/>
</dbReference>
<name>A0A813VZY8_9BILA</name>
<evidence type="ECO:0000256" key="9">
    <source>
        <dbReference type="ARBA" id="ARBA00023136"/>
    </source>
</evidence>
<evidence type="ECO:0000313" key="19">
    <source>
        <dbReference type="Proteomes" id="UP000663889"/>
    </source>
</evidence>
<comment type="caution">
    <text evidence="18">The sequence shown here is derived from an EMBL/GenBank/DDBJ whole genome shotgun (WGS) entry which is preliminary data.</text>
</comment>
<keyword evidence="11" id="KW-0325">Glycoprotein</keyword>
<dbReference type="SUPFAM" id="SSF53850">
    <property type="entry name" value="Periplasmic binding protein-like II"/>
    <property type="match status" value="1"/>
</dbReference>
<keyword evidence="8" id="KW-0406">Ion transport</keyword>
<dbReference type="Pfam" id="PF01094">
    <property type="entry name" value="ANF_receptor"/>
    <property type="match status" value="1"/>
</dbReference>
<reference evidence="18" key="1">
    <citation type="submission" date="2021-02" db="EMBL/GenBank/DDBJ databases">
        <authorList>
            <person name="Nowell W R."/>
        </authorList>
    </citation>
    <scope>NUCLEOTIDE SEQUENCE</scope>
</reference>
<feature type="transmembrane region" description="Helical" evidence="16">
    <location>
        <begin position="701"/>
        <end position="726"/>
    </location>
</feature>
<sequence length="1166" mass="134736">MNDLSCIKLKVNGIIPSNMTCVNISLASLSSRGDDKFTQLKLFASPQFMSNYSYSCGRFDIRSTHTIYAKSVNSIIESLCSILQARPLLLIYLNDYTNENHASPAAYIFFLKLFTYLQYPMLTFHYFHPFHPGNFPSFRFFQLATTYREEARALISLMERYDWNTFSLIIDPNLPGEEELTDEFETHGNEQRNCKNTFCNRNHLKGQKKLTILSKIHMTSTNPIHIKQQLSFMNAETRVIIVHTTSTLASAIVKQASNISLTGAEYMWIMSSIVLSTYSSGAEPKMNPYDKPNRRKIDFYTGTLALHNDVTRDTVLARFDKYIGPILINVFSKITHLDEIKQLNTNATIPRRSSIRDRLTCLRLFNTDKSLNQLILKHKYPDLYYLLKDEFKRAYGIFQQDGLAVAANYSVLNFQSPAKEWKEVGEYVNSTLTIADIQWPGGRSKPPPGKPIIYYLKVVTLEEHPFVMLKDPSIDGQCQPGSVICRIGPENSGANHSDPLHYQCCSGFYIDIFNILKDRLKFQFELYQVPDRTWGGRNPITNKWNGLIAELLDNRADLTLTSLKVTTERNLAIDFSVPLMETGIALIVSLRPGAISTTAFLKPYDYRIWILILLVTLHGVAITVFLFEYFQKRFTTHAIHHDTQNGQVVCNTSWQHVFDLFRAKRKKDLNITFFQSVWLSWVILFRAPAKVNNPKGFTSKFMANVWACFCLAFTASYTANLAAFMITKDEYFDLSGITDYRITNPHSMKPPFRFGTIANGYQHQHSRIQLSNASPIKLLTTSETTTIQRMGLSTNSSLINETLYQFIKRLLNGTDLYNHQVADLIEPEKYSVTSVHVVIWTFTILTYIIAIPLIIRMFHSRAYLNVIDYYSTQIILCAFIAWIPALILLLHHWFEIFTVRLCRFHYVILSANEAVPLFFVLYMTIERFLYAHPSLQHYCPRFSSMYFLHFSTIATWLSIILIYTLASPFYQNNSRVIYSTYTTKYCLYNYSKLYMLATARSILYFILFIPALIAIGFVLRYFYIMRGTNQIRPIEKLWTIRVTSLLCILIFYDIYLYYLEHIAETFKSFLLASLLRASFYLTQIFIIACTEPYWLELLLEQCACVCCLIIGRRRKTTTPIAITTETEFHTMPHSSSIGHYSLVDDNIDDEFDRALNEPQPTLRIIT</sequence>
<protein>
    <recommendedName>
        <fullName evidence="17">G-protein coupled receptors family 1 profile domain-containing protein</fullName>
    </recommendedName>
</protein>
<dbReference type="InterPro" id="IPR001320">
    <property type="entry name" value="Iontro_rcpt_C"/>
</dbReference>
<dbReference type="InterPro" id="IPR017452">
    <property type="entry name" value="GPCR_Rhodpsn_7TM"/>
</dbReference>
<keyword evidence="13" id="KW-1071">Ligand-gated ion channel</keyword>
<dbReference type="PROSITE" id="PS50262">
    <property type="entry name" value="G_PROTEIN_RECEP_F1_2"/>
    <property type="match status" value="1"/>
</dbReference>
<feature type="transmembrane region" description="Helical" evidence="16">
    <location>
        <begin position="669"/>
        <end position="689"/>
    </location>
</feature>
<dbReference type="Pfam" id="PF00060">
    <property type="entry name" value="Lig_chan"/>
    <property type="match status" value="1"/>
</dbReference>
<dbReference type="EMBL" id="CAJNOU010000072">
    <property type="protein sequence ID" value="CAF0847687.1"/>
    <property type="molecule type" value="Genomic_DNA"/>
</dbReference>
<evidence type="ECO:0000313" key="18">
    <source>
        <dbReference type="EMBL" id="CAF0847687.1"/>
    </source>
</evidence>
<dbReference type="InterPro" id="IPR001828">
    <property type="entry name" value="ANF_lig-bd_rcpt"/>
</dbReference>
<keyword evidence="2" id="KW-0813">Transport</keyword>
<dbReference type="FunFam" id="3.40.190.10:FF:000009">
    <property type="entry name" value="Putative glutamate receptor ionotropic NMDA 2B"/>
    <property type="match status" value="1"/>
</dbReference>
<dbReference type="GO" id="GO:0045211">
    <property type="term" value="C:postsynaptic membrane"/>
    <property type="evidence" value="ECO:0007669"/>
    <property type="project" value="UniProtKB-SubCell"/>
</dbReference>
<feature type="transmembrane region" description="Helical" evidence="16">
    <location>
        <begin position="906"/>
        <end position="925"/>
    </location>
</feature>
<feature type="transmembrane region" description="Helical" evidence="16">
    <location>
        <begin position="870"/>
        <end position="894"/>
    </location>
</feature>
<keyword evidence="6 16" id="KW-1133">Transmembrane helix</keyword>
<evidence type="ECO:0000259" key="17">
    <source>
        <dbReference type="PROSITE" id="PS50262"/>
    </source>
</evidence>
<dbReference type="InterPro" id="IPR019594">
    <property type="entry name" value="Glu/Gly-bd"/>
</dbReference>
<evidence type="ECO:0000256" key="5">
    <source>
        <dbReference type="ARBA" id="ARBA00022833"/>
    </source>
</evidence>
<gene>
    <name evidence="18" type="ORF">SEV965_LOCUS2936</name>
</gene>
<keyword evidence="7" id="KW-0770">Synapse</keyword>
<evidence type="ECO:0000256" key="3">
    <source>
        <dbReference type="ARBA" id="ARBA00022692"/>
    </source>
</evidence>
<keyword evidence="14" id="KW-0407">Ion channel</keyword>
<evidence type="ECO:0000256" key="7">
    <source>
        <dbReference type="ARBA" id="ARBA00023018"/>
    </source>
</evidence>
<dbReference type="InterPro" id="IPR015683">
    <property type="entry name" value="Ionotropic_Glu_rcpt"/>
</dbReference>
<feature type="transmembrane region" description="Helical" evidence="16">
    <location>
        <begin position="606"/>
        <end position="627"/>
    </location>
</feature>
<organism evidence="18 19">
    <name type="scientific">Rotaria sordida</name>
    <dbReference type="NCBI Taxonomy" id="392033"/>
    <lineage>
        <taxon>Eukaryota</taxon>
        <taxon>Metazoa</taxon>
        <taxon>Spiralia</taxon>
        <taxon>Gnathifera</taxon>
        <taxon>Rotifera</taxon>
        <taxon>Eurotatoria</taxon>
        <taxon>Bdelloidea</taxon>
        <taxon>Philodinida</taxon>
        <taxon>Philodinidae</taxon>
        <taxon>Rotaria</taxon>
    </lineage>
</organism>
<evidence type="ECO:0000256" key="8">
    <source>
        <dbReference type="ARBA" id="ARBA00023065"/>
    </source>
</evidence>
<evidence type="ECO:0000256" key="14">
    <source>
        <dbReference type="ARBA" id="ARBA00023303"/>
    </source>
</evidence>
<dbReference type="Proteomes" id="UP000663889">
    <property type="component" value="Unassembled WGS sequence"/>
</dbReference>